<comment type="caution">
    <text evidence="3">The sequence shown here is derived from an EMBL/GenBank/DDBJ whole genome shotgun (WGS) entry which is preliminary data.</text>
</comment>
<gene>
    <name evidence="3" type="ORF">BASA50_006955</name>
</gene>
<evidence type="ECO:0000256" key="1">
    <source>
        <dbReference type="ARBA" id="ARBA00005254"/>
    </source>
</evidence>
<dbReference type="Gene3D" id="3.90.226.10">
    <property type="entry name" value="2-enoyl-CoA Hydratase, Chain A, domain 1"/>
    <property type="match status" value="1"/>
</dbReference>
<sequence>MARQRQPVFIGLDMLVFPIVLLLTFIASVSGQSLPGLRFSTTLAVSGPATATQSIPALANPSLAPAPPAPPVIPEAPCQPGNNVGSFFIYSPNITSYLFAGQQLNITFAFSPAVTILPKAVQVKYASELNPEKWHETTTQLRLVSANLSATSNTTSTPLTAVLYRIPFTIPTSISDGSYFLRLIPDGKEIFGVASNMQPCFANGMVMPTSSGKFLVMQPVSLVAFADTFGPNRVVTNSSGRIAERVCDMFAGASRCAAILSRSPHALAVRVHSMGACSAFSTSTKSLGQTGAAATNYLTVTQDLGENGVPTGVVIVGLNRPETLNPMSEPMGIEFTRVLKELGTSPAVRAVVLTGNGRAFSAGGDLEFLRDRTRTAPLKNVEIMRAFYHLFLTPVISLPVPTIACINGHAVGAGFCLALACDMRIANTHAKMGLNFVRIGLTPGMGGSYILPVLAGQQVAARMMLTGDLVTGAEAESLGLVLKHTEPEEAMNESMKIARRIALASPVAVRQTVKTLRMQLHDGALERALQREADTQAICYSSVDMVEGLDAIAQKRNPVFSSPPI</sequence>
<dbReference type="SUPFAM" id="SSF52096">
    <property type="entry name" value="ClpP/crotonase"/>
    <property type="match status" value="1"/>
</dbReference>
<comment type="similarity">
    <text evidence="1 2">Belongs to the enoyl-CoA hydratase/isomerase family.</text>
</comment>
<dbReference type="InterPro" id="IPR029045">
    <property type="entry name" value="ClpP/crotonase-like_dom_sf"/>
</dbReference>
<dbReference type="PANTHER" id="PTHR11941">
    <property type="entry name" value="ENOYL-COA HYDRATASE-RELATED"/>
    <property type="match status" value="1"/>
</dbReference>
<organism evidence="3 4">
    <name type="scientific">Batrachochytrium salamandrivorans</name>
    <dbReference type="NCBI Taxonomy" id="1357716"/>
    <lineage>
        <taxon>Eukaryota</taxon>
        <taxon>Fungi</taxon>
        <taxon>Fungi incertae sedis</taxon>
        <taxon>Chytridiomycota</taxon>
        <taxon>Chytridiomycota incertae sedis</taxon>
        <taxon>Chytridiomycetes</taxon>
        <taxon>Rhizophydiales</taxon>
        <taxon>Rhizophydiales incertae sedis</taxon>
        <taxon>Batrachochytrium</taxon>
    </lineage>
</organism>
<evidence type="ECO:0000313" key="3">
    <source>
        <dbReference type="EMBL" id="KAH6594049.1"/>
    </source>
</evidence>
<evidence type="ECO:0008006" key="5">
    <source>
        <dbReference type="Google" id="ProtNLM"/>
    </source>
</evidence>
<evidence type="ECO:0000256" key="2">
    <source>
        <dbReference type="RuleBase" id="RU003707"/>
    </source>
</evidence>
<name>A0ABQ8F9S7_9FUNG</name>
<dbReference type="PROSITE" id="PS00166">
    <property type="entry name" value="ENOYL_COA_HYDRATASE"/>
    <property type="match status" value="1"/>
</dbReference>
<dbReference type="EMBL" id="JAFCIX010000340">
    <property type="protein sequence ID" value="KAH6594049.1"/>
    <property type="molecule type" value="Genomic_DNA"/>
</dbReference>
<reference evidence="3 4" key="1">
    <citation type="submission" date="2021-02" db="EMBL/GenBank/DDBJ databases">
        <title>Variation within the Batrachochytrium salamandrivorans European outbreak.</title>
        <authorList>
            <person name="Kelly M."/>
            <person name="Pasmans F."/>
            <person name="Shea T.P."/>
            <person name="Munoz J.F."/>
            <person name="Carranza S."/>
            <person name="Cuomo C.A."/>
            <person name="Martel A."/>
        </authorList>
    </citation>
    <scope>NUCLEOTIDE SEQUENCE [LARGE SCALE GENOMIC DNA]</scope>
    <source>
        <strain evidence="3 4">AMFP18/2</strain>
    </source>
</reference>
<accession>A0ABQ8F9S7</accession>
<protein>
    <recommendedName>
        <fullName evidence="5">Enoyl-CoA hydratase</fullName>
    </recommendedName>
</protein>
<dbReference type="InterPro" id="IPR001753">
    <property type="entry name" value="Enoyl-CoA_hydra/iso"/>
</dbReference>
<proteinExistence type="inferred from homology"/>
<evidence type="ECO:0000313" key="4">
    <source>
        <dbReference type="Proteomes" id="UP001648503"/>
    </source>
</evidence>
<keyword evidence="4" id="KW-1185">Reference proteome</keyword>
<dbReference type="Pfam" id="PF00378">
    <property type="entry name" value="ECH_1"/>
    <property type="match status" value="1"/>
</dbReference>
<dbReference type="Proteomes" id="UP001648503">
    <property type="component" value="Unassembled WGS sequence"/>
</dbReference>
<dbReference type="CDD" id="cd06558">
    <property type="entry name" value="crotonase-like"/>
    <property type="match status" value="1"/>
</dbReference>
<dbReference type="PANTHER" id="PTHR11941:SF173">
    <property type="entry name" value="3-HYDROXYBUTYRYL-COA DEHYDRATASE-LIKE PROTEIN, MITOCHONDRIAL"/>
    <property type="match status" value="1"/>
</dbReference>
<dbReference type="InterPro" id="IPR018376">
    <property type="entry name" value="Enoyl-CoA_hyd/isom_CS"/>
</dbReference>